<keyword evidence="4" id="KW-0560">Oxidoreductase</keyword>
<evidence type="ECO:0000256" key="3">
    <source>
        <dbReference type="ARBA" id="ARBA00022723"/>
    </source>
</evidence>
<keyword evidence="5" id="KW-0408">Iron</keyword>
<gene>
    <name evidence="8" type="ORF">HK100_004641</name>
</gene>
<evidence type="ECO:0000256" key="7">
    <source>
        <dbReference type="SAM" id="Phobius"/>
    </source>
</evidence>
<keyword evidence="7" id="KW-0472">Membrane</keyword>
<evidence type="ECO:0000313" key="8">
    <source>
        <dbReference type="EMBL" id="KAJ3100864.1"/>
    </source>
</evidence>
<evidence type="ECO:0008006" key="10">
    <source>
        <dbReference type="Google" id="ProtNLM"/>
    </source>
</evidence>
<evidence type="ECO:0000256" key="2">
    <source>
        <dbReference type="ARBA" id="ARBA00022617"/>
    </source>
</evidence>
<dbReference type="AlphaFoldDB" id="A0AAD5SVE1"/>
<keyword evidence="6" id="KW-0503">Monooxygenase</keyword>
<evidence type="ECO:0000256" key="1">
    <source>
        <dbReference type="ARBA" id="ARBA00010617"/>
    </source>
</evidence>
<evidence type="ECO:0000256" key="5">
    <source>
        <dbReference type="ARBA" id="ARBA00023004"/>
    </source>
</evidence>
<dbReference type="PRINTS" id="PR00463">
    <property type="entry name" value="EP450I"/>
</dbReference>
<dbReference type="GO" id="GO:0004497">
    <property type="term" value="F:monooxygenase activity"/>
    <property type="evidence" value="ECO:0007669"/>
    <property type="project" value="UniProtKB-KW"/>
</dbReference>
<dbReference type="PANTHER" id="PTHR24291">
    <property type="entry name" value="CYTOCHROME P450 FAMILY 4"/>
    <property type="match status" value="1"/>
</dbReference>
<keyword evidence="2" id="KW-0349">Heme</keyword>
<dbReference type="PANTHER" id="PTHR24291:SF50">
    <property type="entry name" value="BIFUNCTIONAL ALBAFLAVENONE MONOOXYGENASE_TERPENE SYNTHASE"/>
    <property type="match status" value="1"/>
</dbReference>
<dbReference type="GO" id="GO:0016705">
    <property type="term" value="F:oxidoreductase activity, acting on paired donors, with incorporation or reduction of molecular oxygen"/>
    <property type="evidence" value="ECO:0007669"/>
    <property type="project" value="InterPro"/>
</dbReference>
<comment type="similarity">
    <text evidence="1">Belongs to the cytochrome P450 family.</text>
</comment>
<evidence type="ECO:0000256" key="6">
    <source>
        <dbReference type="ARBA" id="ARBA00023033"/>
    </source>
</evidence>
<proteinExistence type="inferred from homology"/>
<dbReference type="Pfam" id="PF00067">
    <property type="entry name" value="p450"/>
    <property type="match status" value="1"/>
</dbReference>
<dbReference type="InterPro" id="IPR002401">
    <property type="entry name" value="Cyt_P450_E_grp-I"/>
</dbReference>
<dbReference type="GO" id="GO:0020037">
    <property type="term" value="F:heme binding"/>
    <property type="evidence" value="ECO:0007669"/>
    <property type="project" value="InterPro"/>
</dbReference>
<dbReference type="Proteomes" id="UP001211907">
    <property type="component" value="Unassembled WGS sequence"/>
</dbReference>
<dbReference type="EMBL" id="JADGJH010002257">
    <property type="protein sequence ID" value="KAJ3100864.1"/>
    <property type="molecule type" value="Genomic_DNA"/>
</dbReference>
<sequence>MSDTTVTTLSLTPGILGLAVFLTVISAVGVTFAVIGAYPCVASNPIPGPQGYFIVGEVPEIRRYSKESKTFEYFEKVVREYGSIAEVKLVTGLPFQLFYSRLFVTNDKELVHLALTDSEKFKRGRKFHDSTIGIAENLLFALPSGDTWKRHRKFLQPAFAPAQLRFAGKIITDRIGMLLDFWETRMNGEQQKNLVVDFHDALTCVAMDIIGLIAFSHDFNSLNAYFRGNEGTGHEMLIEAMKVIAQRNASPKFAWPFLGLSSAGERVTKIRRYLDKLFDQIIAEKKNQPANTNDLLGRLLDVDGDERQKFTDKEIFGEAIAFIFAGHETTANTLTFTALELSRNPQIQKRLKEEIKSVIERIGSVSVENLSEF</sequence>
<feature type="non-terminal residue" evidence="8">
    <location>
        <position position="1"/>
    </location>
</feature>
<dbReference type="SUPFAM" id="SSF48264">
    <property type="entry name" value="Cytochrome P450"/>
    <property type="match status" value="1"/>
</dbReference>
<keyword evidence="3" id="KW-0479">Metal-binding</keyword>
<dbReference type="InterPro" id="IPR050196">
    <property type="entry name" value="Cytochrome_P450_Monoox"/>
</dbReference>
<dbReference type="Gene3D" id="1.10.630.10">
    <property type="entry name" value="Cytochrome P450"/>
    <property type="match status" value="1"/>
</dbReference>
<keyword evidence="7" id="KW-1133">Transmembrane helix</keyword>
<accession>A0AAD5SVE1</accession>
<evidence type="ECO:0000256" key="4">
    <source>
        <dbReference type="ARBA" id="ARBA00023002"/>
    </source>
</evidence>
<dbReference type="InterPro" id="IPR001128">
    <property type="entry name" value="Cyt_P450"/>
</dbReference>
<name>A0AAD5SVE1_9FUNG</name>
<keyword evidence="7" id="KW-0812">Transmembrane</keyword>
<reference evidence="8" key="1">
    <citation type="submission" date="2020-05" db="EMBL/GenBank/DDBJ databases">
        <title>Phylogenomic resolution of chytrid fungi.</title>
        <authorList>
            <person name="Stajich J.E."/>
            <person name="Amses K."/>
            <person name="Simmons R."/>
            <person name="Seto K."/>
            <person name="Myers J."/>
            <person name="Bonds A."/>
            <person name="Quandt C.A."/>
            <person name="Barry K."/>
            <person name="Liu P."/>
            <person name="Grigoriev I."/>
            <person name="Longcore J.E."/>
            <person name="James T.Y."/>
        </authorList>
    </citation>
    <scope>NUCLEOTIDE SEQUENCE</scope>
    <source>
        <strain evidence="8">JEL0513</strain>
    </source>
</reference>
<dbReference type="GO" id="GO:0005506">
    <property type="term" value="F:iron ion binding"/>
    <property type="evidence" value="ECO:0007669"/>
    <property type="project" value="InterPro"/>
</dbReference>
<feature type="transmembrane region" description="Helical" evidence="7">
    <location>
        <begin position="15"/>
        <end position="38"/>
    </location>
</feature>
<organism evidence="8 9">
    <name type="scientific">Physocladia obscura</name>
    <dbReference type="NCBI Taxonomy" id="109957"/>
    <lineage>
        <taxon>Eukaryota</taxon>
        <taxon>Fungi</taxon>
        <taxon>Fungi incertae sedis</taxon>
        <taxon>Chytridiomycota</taxon>
        <taxon>Chytridiomycota incertae sedis</taxon>
        <taxon>Chytridiomycetes</taxon>
        <taxon>Chytridiales</taxon>
        <taxon>Chytriomycetaceae</taxon>
        <taxon>Physocladia</taxon>
    </lineage>
</organism>
<comment type="caution">
    <text evidence="8">The sequence shown here is derived from an EMBL/GenBank/DDBJ whole genome shotgun (WGS) entry which is preliminary data.</text>
</comment>
<evidence type="ECO:0000313" key="9">
    <source>
        <dbReference type="Proteomes" id="UP001211907"/>
    </source>
</evidence>
<dbReference type="InterPro" id="IPR036396">
    <property type="entry name" value="Cyt_P450_sf"/>
</dbReference>
<keyword evidence="9" id="KW-1185">Reference proteome</keyword>
<protein>
    <recommendedName>
        <fullName evidence="10">Cytochrome P450</fullName>
    </recommendedName>
</protein>